<sequence>MFVRNCANTPDTDELSTTGRQLWTWRGDGTNECRSRTYDPDVRHTRKRGGQGGKEARRGPLATRTDGAAGSPRQQGSRAQAHECRRRSGSEVEMSCGRVIGARESPCLTPWAARKASSTGQPERASSTGQPERASGGSVPRTARIQASMKLQMQVEPHTDDRDPPLGHPQRRVTSGAGGAGAEGVSLRDGRLVCEHPSGRAPAVVSGDAGAAWEQVPPRR</sequence>
<proteinExistence type="predicted"/>
<feature type="compositionally biased region" description="Basic and acidic residues" evidence="1">
    <location>
        <begin position="186"/>
        <end position="198"/>
    </location>
</feature>
<evidence type="ECO:0000313" key="3">
    <source>
        <dbReference type="Proteomes" id="UP000295818"/>
    </source>
</evidence>
<accession>A0ABY2BRH5</accession>
<dbReference type="Proteomes" id="UP000295818">
    <property type="component" value="Unassembled WGS sequence"/>
</dbReference>
<organism evidence="2 3">
    <name type="scientific">Kribbella orskensis</name>
    <dbReference type="NCBI Taxonomy" id="2512216"/>
    <lineage>
        <taxon>Bacteria</taxon>
        <taxon>Bacillati</taxon>
        <taxon>Actinomycetota</taxon>
        <taxon>Actinomycetes</taxon>
        <taxon>Propionibacteriales</taxon>
        <taxon>Kribbellaceae</taxon>
        <taxon>Kribbella</taxon>
    </lineage>
</organism>
<evidence type="ECO:0000256" key="1">
    <source>
        <dbReference type="SAM" id="MobiDB-lite"/>
    </source>
</evidence>
<feature type="compositionally biased region" description="Basic and acidic residues" evidence="1">
    <location>
        <begin position="29"/>
        <end position="43"/>
    </location>
</feature>
<gene>
    <name evidence="2" type="ORF">EV644_1021</name>
</gene>
<feature type="compositionally biased region" description="Polar residues" evidence="1">
    <location>
        <begin position="116"/>
        <end position="130"/>
    </location>
</feature>
<feature type="compositionally biased region" description="Basic and acidic residues" evidence="1">
    <location>
        <begin position="80"/>
        <end position="90"/>
    </location>
</feature>
<comment type="caution">
    <text evidence="2">The sequence shown here is derived from an EMBL/GenBank/DDBJ whole genome shotgun (WGS) entry which is preliminary data.</text>
</comment>
<name>A0ABY2BRH5_9ACTN</name>
<evidence type="ECO:0000313" key="2">
    <source>
        <dbReference type="EMBL" id="TCO29285.1"/>
    </source>
</evidence>
<reference evidence="2 3" key="1">
    <citation type="journal article" date="2015" name="Stand. Genomic Sci.">
        <title>Genomic Encyclopedia of Bacterial and Archaeal Type Strains, Phase III: the genomes of soil and plant-associated and newly described type strains.</title>
        <authorList>
            <person name="Whitman W.B."/>
            <person name="Woyke T."/>
            <person name="Klenk H.P."/>
            <person name="Zhou Y."/>
            <person name="Lilburn T.G."/>
            <person name="Beck B.J."/>
            <person name="De Vos P."/>
            <person name="Vandamme P."/>
            <person name="Eisen J.A."/>
            <person name="Garrity G."/>
            <person name="Hugenholtz P."/>
            <person name="Kyrpides N.C."/>
        </authorList>
    </citation>
    <scope>NUCLEOTIDE SEQUENCE [LARGE SCALE GENOMIC DNA]</scope>
    <source>
        <strain evidence="2 3">VKM Ac-2538</strain>
    </source>
</reference>
<protein>
    <submittedName>
        <fullName evidence="2">Uncharacterized protein</fullName>
    </submittedName>
</protein>
<dbReference type="EMBL" id="SLWM01000002">
    <property type="protein sequence ID" value="TCO29285.1"/>
    <property type="molecule type" value="Genomic_DNA"/>
</dbReference>
<keyword evidence="3" id="KW-1185">Reference proteome</keyword>
<feature type="region of interest" description="Disordered" evidence="1">
    <location>
        <begin position="24"/>
        <end position="93"/>
    </location>
</feature>
<feature type="region of interest" description="Disordered" evidence="1">
    <location>
        <begin position="111"/>
        <end position="220"/>
    </location>
</feature>